<protein>
    <submittedName>
        <fullName evidence="1">SFRICE_038686</fullName>
    </submittedName>
</protein>
<dbReference type="EMBL" id="ODYU01011862">
    <property type="protein sequence ID" value="SOQ57848.1"/>
    <property type="molecule type" value="Genomic_DNA"/>
</dbReference>
<name>A0A2H1WXR7_SPOFR</name>
<proteinExistence type="predicted"/>
<gene>
    <name evidence="1" type="ORF">SFRICE_038686</name>
</gene>
<organism evidence="1">
    <name type="scientific">Spodoptera frugiperda</name>
    <name type="common">Fall armyworm</name>
    <dbReference type="NCBI Taxonomy" id="7108"/>
    <lineage>
        <taxon>Eukaryota</taxon>
        <taxon>Metazoa</taxon>
        <taxon>Ecdysozoa</taxon>
        <taxon>Arthropoda</taxon>
        <taxon>Hexapoda</taxon>
        <taxon>Insecta</taxon>
        <taxon>Pterygota</taxon>
        <taxon>Neoptera</taxon>
        <taxon>Endopterygota</taxon>
        <taxon>Lepidoptera</taxon>
        <taxon>Glossata</taxon>
        <taxon>Ditrysia</taxon>
        <taxon>Noctuoidea</taxon>
        <taxon>Noctuidae</taxon>
        <taxon>Amphipyrinae</taxon>
        <taxon>Spodoptera</taxon>
    </lineage>
</organism>
<dbReference type="AlphaFoldDB" id="A0A2H1WXR7"/>
<reference evidence="1" key="1">
    <citation type="submission" date="2016-07" db="EMBL/GenBank/DDBJ databases">
        <authorList>
            <person name="Bretaudeau A."/>
        </authorList>
    </citation>
    <scope>NUCLEOTIDE SEQUENCE</scope>
    <source>
        <strain evidence="1">Rice</strain>
        <tissue evidence="1">Whole body</tissue>
    </source>
</reference>
<sequence length="185" mass="21682">MNLRKWFMVRSLNMPKARITVLREWEFIKISKFVTTPKFRLKLNRNPTLVLPAMTYGTETWSLIVGLIKKPKVAQRALERVMLGVFLRNRIKNLEIHKRTKVVVSKLEWQWAGHIARTTDGHWGRKVLEWKPRTGNHQKRPSTKWTDDLIKVAGSGWMQIVSKRPIWIVRKVLAGATEQHVLTSI</sequence>
<evidence type="ECO:0000313" key="1">
    <source>
        <dbReference type="EMBL" id="SOQ57848.1"/>
    </source>
</evidence>
<accession>A0A2H1WXR7</accession>